<dbReference type="InterPro" id="IPR010573">
    <property type="entry name" value="MFS_Str1/Tri12-like"/>
</dbReference>
<dbReference type="Gene3D" id="1.20.1250.20">
    <property type="entry name" value="MFS general substrate transporter like domains"/>
    <property type="match status" value="1"/>
</dbReference>
<evidence type="ECO:0000256" key="7">
    <source>
        <dbReference type="SAM" id="Phobius"/>
    </source>
</evidence>
<sequence>MATSMEKSEAAHVEDTGSAHARSNSPIEEKSDPGALEAGQPFEPQNKITFGFFMTMFGLSMAFVAAEVVPLFLITLFTVISYDLNASAYVIWVIVSQFIAIGAVAPFVGTLADLLGRRVVVLAGLVCTVISMIVIGTAHSIAQMIAGQVMSGVGIGIQLLTTVAAATELVPTSKRGSTIGYIVCGFTPFAAASLYGQYLAAHSWRWVAVLVGIWSIIAFIVLAIWYHPPPRVNTEGLTTWQTVRRIDFVGSFLSLAGVILFLTGLNWGGQSYPWKSGHVIGTMVAGGLTIVVFFIWEKFGTKNPMFPMALARAPKPFIAVCILALTSGINYVPLVVFWVIQVYTVYYASFTQAGIWLLPIGFCIAGGAVLSAVLMSVFKNKVPVILIIFCIIQTAGLGSMAAVDPENINTVWAPMVFGLIGVGGVLLPSQVVFSIITPDELLGTGVALSIVIRMIGQVVGVSMFYNIFLHHVNANALKYFAIPAIEAGFTSVEGITELATTLTAGPLSYYAHMFPELDSPEKIHSIMIAGHETFKHCFPILYLISIAFGGTAIISSFFLRDINKYMNDHVAVLL</sequence>
<keyword evidence="3 7" id="KW-0812">Transmembrane</keyword>
<dbReference type="Proteomes" id="UP000235672">
    <property type="component" value="Unassembled WGS sequence"/>
</dbReference>
<feature type="transmembrane region" description="Helical" evidence="7">
    <location>
        <begin position="384"/>
        <end position="403"/>
    </location>
</feature>
<evidence type="ECO:0000256" key="4">
    <source>
        <dbReference type="ARBA" id="ARBA00022989"/>
    </source>
</evidence>
<feature type="transmembrane region" description="Helical" evidence="7">
    <location>
        <begin position="119"/>
        <end position="139"/>
    </location>
</feature>
<feature type="transmembrane region" description="Helical" evidence="7">
    <location>
        <begin position="145"/>
        <end position="166"/>
    </location>
</feature>
<comment type="subcellular location">
    <subcellularLocation>
        <location evidence="1">Membrane</location>
        <topology evidence="1">Multi-pass membrane protein</topology>
    </subcellularLocation>
</comment>
<feature type="transmembrane region" description="Helical" evidence="7">
    <location>
        <begin position="50"/>
        <end position="77"/>
    </location>
</feature>
<dbReference type="Pfam" id="PF06609">
    <property type="entry name" value="TRI12"/>
    <property type="match status" value="1"/>
</dbReference>
<feature type="transmembrane region" description="Helical" evidence="7">
    <location>
        <begin position="317"/>
        <end position="343"/>
    </location>
</feature>
<feature type="transmembrane region" description="Helical" evidence="7">
    <location>
        <begin position="448"/>
        <end position="468"/>
    </location>
</feature>
<evidence type="ECO:0000256" key="3">
    <source>
        <dbReference type="ARBA" id="ARBA00022692"/>
    </source>
</evidence>
<keyword evidence="2" id="KW-0813">Transport</keyword>
<dbReference type="GO" id="GO:0005886">
    <property type="term" value="C:plasma membrane"/>
    <property type="evidence" value="ECO:0007669"/>
    <property type="project" value="TreeGrafter"/>
</dbReference>
<dbReference type="InterPro" id="IPR005829">
    <property type="entry name" value="Sugar_transporter_CS"/>
</dbReference>
<reference evidence="9 10" key="1">
    <citation type="submission" date="2016-05" db="EMBL/GenBank/DDBJ databases">
        <title>A degradative enzymes factory behind the ericoid mycorrhizal symbiosis.</title>
        <authorList>
            <consortium name="DOE Joint Genome Institute"/>
            <person name="Martino E."/>
            <person name="Morin E."/>
            <person name="Grelet G."/>
            <person name="Kuo A."/>
            <person name="Kohler A."/>
            <person name="Daghino S."/>
            <person name="Barry K."/>
            <person name="Choi C."/>
            <person name="Cichocki N."/>
            <person name="Clum A."/>
            <person name="Copeland A."/>
            <person name="Hainaut M."/>
            <person name="Haridas S."/>
            <person name="Labutti K."/>
            <person name="Lindquist E."/>
            <person name="Lipzen A."/>
            <person name="Khouja H.-R."/>
            <person name="Murat C."/>
            <person name="Ohm R."/>
            <person name="Olson A."/>
            <person name="Spatafora J."/>
            <person name="Veneault-Fourrey C."/>
            <person name="Henrissat B."/>
            <person name="Grigoriev I."/>
            <person name="Martin F."/>
            <person name="Perotto S."/>
        </authorList>
    </citation>
    <scope>NUCLEOTIDE SEQUENCE [LARGE SCALE GENOMIC DNA]</scope>
    <source>
        <strain evidence="9 10">UAMH 7357</strain>
    </source>
</reference>
<protein>
    <submittedName>
        <fullName evidence="9">Putative major facilitator superfamily transporter</fullName>
    </submittedName>
</protein>
<dbReference type="OrthoDB" id="4139357at2759"/>
<keyword evidence="10" id="KW-1185">Reference proteome</keyword>
<feature type="transmembrane region" description="Helical" evidence="7">
    <location>
        <begin position="178"/>
        <end position="198"/>
    </location>
</feature>
<dbReference type="EMBL" id="KZ613481">
    <property type="protein sequence ID" value="PMD21351.1"/>
    <property type="molecule type" value="Genomic_DNA"/>
</dbReference>
<name>A0A2J6Q539_9HELO</name>
<keyword evidence="4 7" id="KW-1133">Transmembrane helix</keyword>
<evidence type="ECO:0000256" key="1">
    <source>
        <dbReference type="ARBA" id="ARBA00004141"/>
    </source>
</evidence>
<dbReference type="PANTHER" id="PTHR23501:SF109">
    <property type="entry name" value="MAJOR FACILITATOR SUPERFAMILY (MFS) PROFILE DOMAIN-CONTAINING PROTEIN-RELATED"/>
    <property type="match status" value="1"/>
</dbReference>
<organism evidence="9 10">
    <name type="scientific">Hyaloscypha hepaticicola</name>
    <dbReference type="NCBI Taxonomy" id="2082293"/>
    <lineage>
        <taxon>Eukaryota</taxon>
        <taxon>Fungi</taxon>
        <taxon>Dikarya</taxon>
        <taxon>Ascomycota</taxon>
        <taxon>Pezizomycotina</taxon>
        <taxon>Leotiomycetes</taxon>
        <taxon>Helotiales</taxon>
        <taxon>Hyaloscyphaceae</taxon>
        <taxon>Hyaloscypha</taxon>
    </lineage>
</organism>
<evidence type="ECO:0000256" key="6">
    <source>
        <dbReference type="SAM" id="MobiDB-lite"/>
    </source>
</evidence>
<feature type="region of interest" description="Disordered" evidence="6">
    <location>
        <begin position="1"/>
        <end position="38"/>
    </location>
</feature>
<keyword evidence="5 7" id="KW-0472">Membrane</keyword>
<evidence type="ECO:0000259" key="8">
    <source>
        <dbReference type="PROSITE" id="PS50850"/>
    </source>
</evidence>
<evidence type="ECO:0000313" key="9">
    <source>
        <dbReference type="EMBL" id="PMD21351.1"/>
    </source>
</evidence>
<feature type="transmembrane region" description="Helical" evidence="7">
    <location>
        <begin position="89"/>
        <end position="112"/>
    </location>
</feature>
<dbReference type="InterPro" id="IPR020846">
    <property type="entry name" value="MFS_dom"/>
</dbReference>
<feature type="transmembrane region" description="Helical" evidence="7">
    <location>
        <begin position="246"/>
        <end position="265"/>
    </location>
</feature>
<feature type="transmembrane region" description="Helical" evidence="7">
    <location>
        <begin position="540"/>
        <end position="559"/>
    </location>
</feature>
<gene>
    <name evidence="9" type="ORF">NA56DRAFT_645631</name>
</gene>
<dbReference type="PANTHER" id="PTHR23501">
    <property type="entry name" value="MAJOR FACILITATOR SUPERFAMILY"/>
    <property type="match status" value="1"/>
</dbReference>
<evidence type="ECO:0000313" key="10">
    <source>
        <dbReference type="Proteomes" id="UP000235672"/>
    </source>
</evidence>
<accession>A0A2J6Q539</accession>
<evidence type="ECO:0000256" key="2">
    <source>
        <dbReference type="ARBA" id="ARBA00022448"/>
    </source>
</evidence>
<proteinExistence type="predicted"/>
<feature type="transmembrane region" description="Helical" evidence="7">
    <location>
        <begin position="355"/>
        <end position="377"/>
    </location>
</feature>
<feature type="domain" description="Major facilitator superfamily (MFS) profile" evidence="8">
    <location>
        <begin position="44"/>
        <end position="499"/>
    </location>
</feature>
<feature type="transmembrane region" description="Helical" evidence="7">
    <location>
        <begin position="204"/>
        <end position="226"/>
    </location>
</feature>
<dbReference type="SUPFAM" id="SSF103473">
    <property type="entry name" value="MFS general substrate transporter"/>
    <property type="match status" value="1"/>
</dbReference>
<dbReference type="GO" id="GO:0022857">
    <property type="term" value="F:transmembrane transporter activity"/>
    <property type="evidence" value="ECO:0007669"/>
    <property type="project" value="InterPro"/>
</dbReference>
<feature type="transmembrane region" description="Helical" evidence="7">
    <location>
        <begin position="415"/>
        <end position="436"/>
    </location>
</feature>
<feature type="transmembrane region" description="Helical" evidence="7">
    <location>
        <begin position="277"/>
        <end position="296"/>
    </location>
</feature>
<feature type="compositionally biased region" description="Basic and acidic residues" evidence="6">
    <location>
        <begin position="1"/>
        <end position="17"/>
    </location>
</feature>
<dbReference type="AlphaFoldDB" id="A0A2J6Q539"/>
<dbReference type="InterPro" id="IPR036259">
    <property type="entry name" value="MFS_trans_sf"/>
</dbReference>
<dbReference type="PROSITE" id="PS50850">
    <property type="entry name" value="MFS"/>
    <property type="match status" value="1"/>
</dbReference>
<evidence type="ECO:0000256" key="5">
    <source>
        <dbReference type="ARBA" id="ARBA00023136"/>
    </source>
</evidence>
<dbReference type="PROSITE" id="PS00216">
    <property type="entry name" value="SUGAR_TRANSPORT_1"/>
    <property type="match status" value="1"/>
</dbReference>